<feature type="signal peptide" evidence="10">
    <location>
        <begin position="1"/>
        <end position="21"/>
    </location>
</feature>
<dbReference type="Pfam" id="PF07715">
    <property type="entry name" value="Plug"/>
    <property type="match status" value="1"/>
</dbReference>
<dbReference type="InterPro" id="IPR039426">
    <property type="entry name" value="TonB-dep_rcpt-like"/>
</dbReference>
<evidence type="ECO:0000256" key="2">
    <source>
        <dbReference type="ARBA" id="ARBA00022448"/>
    </source>
</evidence>
<keyword evidence="6 8" id="KW-0472">Membrane</keyword>
<proteinExistence type="inferred from homology"/>
<dbReference type="RefSeq" id="WP_008696423.1">
    <property type="nucleotide sequence ID" value="NZ_KE161007.1"/>
</dbReference>
<dbReference type="AlphaFoldDB" id="H1PRE2"/>
<evidence type="ECO:0000313" key="13">
    <source>
        <dbReference type="EMBL" id="EHO82955.1"/>
    </source>
</evidence>
<dbReference type="Gene3D" id="2.170.130.10">
    <property type="entry name" value="TonB-dependent receptor, plug domain"/>
    <property type="match status" value="1"/>
</dbReference>
<evidence type="ECO:0000313" key="14">
    <source>
        <dbReference type="Proteomes" id="UP000003233"/>
    </source>
</evidence>
<evidence type="ECO:0000256" key="9">
    <source>
        <dbReference type="RuleBase" id="RU003357"/>
    </source>
</evidence>
<dbReference type="PROSITE" id="PS52016">
    <property type="entry name" value="TONB_DEPENDENT_REC_3"/>
    <property type="match status" value="1"/>
</dbReference>
<evidence type="ECO:0000256" key="7">
    <source>
        <dbReference type="ARBA" id="ARBA00023237"/>
    </source>
</evidence>
<evidence type="ECO:0000256" key="1">
    <source>
        <dbReference type="ARBA" id="ARBA00004571"/>
    </source>
</evidence>
<comment type="similarity">
    <text evidence="8 9">Belongs to the TonB-dependent receptor family.</text>
</comment>
<name>H1PRE2_9FUSO</name>
<reference evidence="13 14" key="1">
    <citation type="submission" date="2012-07" db="EMBL/GenBank/DDBJ databases">
        <title>The Genome Sequence of Fusobacterium ulcerans 12_1B.</title>
        <authorList>
            <consortium name="The Broad Institute Genome Sequencing Platform"/>
            <person name="Earl A."/>
            <person name="Ward D."/>
            <person name="Feldgarden M."/>
            <person name="Gevers D."/>
            <person name="Strauss J."/>
            <person name="Ambrose C.E."/>
            <person name="Allen-Vercoe E."/>
            <person name="Walker B."/>
            <person name="Young S.K."/>
            <person name="Zeng Q."/>
            <person name="Gargeya S."/>
            <person name="Fitzgerald M."/>
            <person name="Haas B."/>
            <person name="Abouelleil A."/>
            <person name="Alvarado L."/>
            <person name="Arachchi H.M."/>
            <person name="Berlin A.M."/>
            <person name="Chapman S.B."/>
            <person name="Goldberg J."/>
            <person name="Griggs A."/>
            <person name="Gujja S."/>
            <person name="Hansen M."/>
            <person name="Howarth C."/>
            <person name="Imamovic A."/>
            <person name="Larimer J."/>
            <person name="McCowen C."/>
            <person name="Montmayeur A."/>
            <person name="Murphy C."/>
            <person name="Neiman D."/>
            <person name="Pearson M."/>
            <person name="Priest M."/>
            <person name="Roberts A."/>
            <person name="Saif S."/>
            <person name="Shea T."/>
            <person name="Sisk P."/>
            <person name="Sykes S."/>
            <person name="Wortman J."/>
            <person name="Nusbaum C."/>
            <person name="Birren B."/>
        </authorList>
    </citation>
    <scope>NUCLEOTIDE SEQUENCE [LARGE SCALE GENOMIC DNA]</scope>
    <source>
        <strain evidence="13 14">12_1B</strain>
    </source>
</reference>
<dbReference type="InterPro" id="IPR012910">
    <property type="entry name" value="Plug_dom"/>
</dbReference>
<evidence type="ECO:0000259" key="12">
    <source>
        <dbReference type="Pfam" id="PF07715"/>
    </source>
</evidence>
<evidence type="ECO:0000259" key="11">
    <source>
        <dbReference type="Pfam" id="PF00593"/>
    </source>
</evidence>
<keyword evidence="14" id="KW-1185">Reference proteome</keyword>
<evidence type="ECO:0000256" key="10">
    <source>
        <dbReference type="SAM" id="SignalP"/>
    </source>
</evidence>
<keyword evidence="10" id="KW-0732">Signal</keyword>
<comment type="caution">
    <text evidence="13">The sequence shown here is derived from an EMBL/GenBank/DDBJ whole genome shotgun (WGS) entry which is preliminary data.</text>
</comment>
<dbReference type="InterPro" id="IPR036942">
    <property type="entry name" value="Beta-barrel_TonB_sf"/>
</dbReference>
<dbReference type="InterPro" id="IPR037066">
    <property type="entry name" value="Plug_dom_sf"/>
</dbReference>
<keyword evidence="2 8" id="KW-0813">Transport</keyword>
<dbReference type="PANTHER" id="PTHR30069">
    <property type="entry name" value="TONB-DEPENDENT OUTER MEMBRANE RECEPTOR"/>
    <property type="match status" value="1"/>
</dbReference>
<comment type="subcellular location">
    <subcellularLocation>
        <location evidence="1 8">Cell outer membrane</location>
        <topology evidence="1 8">Multi-pass membrane protein</topology>
    </subcellularLocation>
</comment>
<dbReference type="InterPro" id="IPR000531">
    <property type="entry name" value="Beta-barrel_TonB"/>
</dbReference>
<evidence type="ECO:0000256" key="8">
    <source>
        <dbReference type="PROSITE-ProRule" id="PRU01360"/>
    </source>
</evidence>
<dbReference type="PANTHER" id="PTHR30069:SF27">
    <property type="entry name" value="BLL4766 PROTEIN"/>
    <property type="match status" value="1"/>
</dbReference>
<dbReference type="PATRIC" id="fig|457404.5.peg.288"/>
<dbReference type="SUPFAM" id="SSF56935">
    <property type="entry name" value="Porins"/>
    <property type="match status" value="1"/>
</dbReference>
<evidence type="ECO:0000256" key="5">
    <source>
        <dbReference type="ARBA" id="ARBA00023077"/>
    </source>
</evidence>
<feature type="chain" id="PRO_5003553356" description="TonB-dependent receptor" evidence="10">
    <location>
        <begin position="22"/>
        <end position="649"/>
    </location>
</feature>
<dbReference type="BioCyc" id="FSP457404-HMP:GTSQ-987-MONOMER"/>
<evidence type="ECO:0000256" key="6">
    <source>
        <dbReference type="ARBA" id="ARBA00023136"/>
    </source>
</evidence>
<sequence length="649" mass="73203">MKKTLMLAAILAVGASITAMAEENIASQRLNETVISTENFETSVLDTAKNVTIVTQEDIQNKGANTVAEALRGVPGLVVSYMDGGSPTFDMRGQGATASANVLVLLDGVPLNGIGGNYDTNQIPVDLIEKIEVVPSGGAVMYGDGTVSGVINIITKAPRDKTNYGSVGLEAGSWGTRKGTLNYGTKLNEKLLFDISYSNYTSGEYRSKPEAYDKDDTRESIWMRERYLLEDGYLEARYSYTDLEDYYTGYLEEDEKDDPKQTGKQSGGKILTKTNEYTLTFNKKLNNKWTILMYGDYIKREGSSNWYSKNDSEQYYTKAQLKYSYWDDSYIIIGGDYKNGKAESLSLPSAWVPNPTISEKTKETYAGYILNKTTVGDFQFTQGYRREKNTYENKDGVGYKKDFKDDAFELAANYLYSDTGSIYLSFTQSFRTPHIWDLNTTNLSEFDVQDTKVYEAGIKEIFGNTYISASTFIMDTENEIYYDKPDPAKAANKNFDGKVRRIGTQLAFQHYFDKLTLRENISYIQPKIKTGKYSGNEFGGVARWNINIGATYNFTSNFMVNGDMYYLSGAYNQDDFANKGGRDGDYTIFNVNTRYRFNTGLEIYAGIRNLFDEKYFNAVISSYSSGNLTREVYYPADGRSFYAGFKYNF</sequence>
<dbReference type="GO" id="GO:0009279">
    <property type="term" value="C:cell outer membrane"/>
    <property type="evidence" value="ECO:0007669"/>
    <property type="project" value="UniProtKB-SubCell"/>
</dbReference>
<dbReference type="GO" id="GO:0015344">
    <property type="term" value="F:siderophore uptake transmembrane transporter activity"/>
    <property type="evidence" value="ECO:0007669"/>
    <property type="project" value="TreeGrafter"/>
</dbReference>
<accession>H1PRE2</accession>
<evidence type="ECO:0008006" key="15">
    <source>
        <dbReference type="Google" id="ProtNLM"/>
    </source>
</evidence>
<keyword evidence="3 8" id="KW-1134">Transmembrane beta strand</keyword>
<feature type="domain" description="TonB-dependent receptor plug" evidence="12">
    <location>
        <begin position="44"/>
        <end position="150"/>
    </location>
</feature>
<organism evidence="13 14">
    <name type="scientific">Fusobacterium ulcerans 12-1B</name>
    <dbReference type="NCBI Taxonomy" id="457404"/>
    <lineage>
        <taxon>Bacteria</taxon>
        <taxon>Fusobacteriati</taxon>
        <taxon>Fusobacteriota</taxon>
        <taxon>Fusobacteriia</taxon>
        <taxon>Fusobacteriales</taxon>
        <taxon>Fusobacteriaceae</taxon>
        <taxon>Fusobacterium</taxon>
    </lineage>
</organism>
<feature type="domain" description="TonB-dependent receptor-like beta-barrel" evidence="11">
    <location>
        <begin position="238"/>
        <end position="610"/>
    </location>
</feature>
<dbReference type="HOGENOM" id="CLU_008287_18_3_0"/>
<dbReference type="EMBL" id="AGWJ02000002">
    <property type="protein sequence ID" value="EHO82955.1"/>
    <property type="molecule type" value="Genomic_DNA"/>
</dbReference>
<gene>
    <name evidence="13" type="ORF">HMPREF0402_00985</name>
</gene>
<dbReference type="Proteomes" id="UP000003233">
    <property type="component" value="Unassembled WGS sequence"/>
</dbReference>
<dbReference type="GO" id="GO:0044718">
    <property type="term" value="P:siderophore transmembrane transport"/>
    <property type="evidence" value="ECO:0007669"/>
    <property type="project" value="TreeGrafter"/>
</dbReference>
<dbReference type="Gene3D" id="2.40.170.20">
    <property type="entry name" value="TonB-dependent receptor, beta-barrel domain"/>
    <property type="match status" value="1"/>
</dbReference>
<evidence type="ECO:0000256" key="4">
    <source>
        <dbReference type="ARBA" id="ARBA00022692"/>
    </source>
</evidence>
<keyword evidence="4 8" id="KW-0812">Transmembrane</keyword>
<keyword evidence="5 9" id="KW-0798">TonB box</keyword>
<keyword evidence="7 8" id="KW-0998">Cell outer membrane</keyword>
<dbReference type="Pfam" id="PF00593">
    <property type="entry name" value="TonB_dep_Rec_b-barrel"/>
    <property type="match status" value="1"/>
</dbReference>
<evidence type="ECO:0000256" key="3">
    <source>
        <dbReference type="ARBA" id="ARBA00022452"/>
    </source>
</evidence>
<protein>
    <recommendedName>
        <fullName evidence="15">TonB-dependent receptor</fullName>
    </recommendedName>
</protein>